<feature type="binding site" evidence="20">
    <location>
        <position position="672"/>
    </location>
    <ligand>
        <name>ATP</name>
        <dbReference type="ChEBI" id="CHEBI:30616"/>
    </ligand>
</feature>
<dbReference type="RefSeq" id="XP_014054599.1">
    <property type="nucleotide sequence ID" value="XM_014199124.2"/>
</dbReference>
<feature type="binding site" evidence="20">
    <location>
        <position position="762"/>
    </location>
    <ligand>
        <name>ATP</name>
        <dbReference type="ChEBI" id="CHEBI:30616"/>
    </ligand>
</feature>
<dbReference type="InterPro" id="IPR032630">
    <property type="entry name" value="P_typ_ATPase_c"/>
</dbReference>
<dbReference type="Pfam" id="PF00122">
    <property type="entry name" value="E1-E2_ATPase"/>
    <property type="match status" value="1"/>
</dbReference>
<feature type="transmembrane region" description="Helical" evidence="22">
    <location>
        <begin position="854"/>
        <end position="874"/>
    </location>
</feature>
<feature type="binding site" evidence="20">
    <location>
        <position position="673"/>
    </location>
    <ligand>
        <name>ATP</name>
        <dbReference type="ChEBI" id="CHEBI:30616"/>
    </ligand>
</feature>
<evidence type="ECO:0000256" key="22">
    <source>
        <dbReference type="RuleBase" id="RU362033"/>
    </source>
</evidence>
<dbReference type="NCBIfam" id="TIGR01494">
    <property type="entry name" value="ATPase_P-type"/>
    <property type="match status" value="3"/>
</dbReference>
<keyword evidence="27" id="KW-1185">Reference proteome</keyword>
<evidence type="ECO:0000259" key="25">
    <source>
        <dbReference type="Pfam" id="PF16209"/>
    </source>
</evidence>
<sequence>MPPVQRTMSDLRSRVEGYEKTEDTATSAKTSLADQEDARLIFLNQPQFTKFCSNHVSTAKYNVLTFLPRFLYSQFRRAANSFFLFIALLQQIPDVSPTGRWTTLVPLLFILVVAAVKEFIEDLKRHNADSVVNKKECQVLRNGAWEIVHWAKVGVGEVVKAANGDHLPADLVILSSSEPQGMCYIETSNLDGETNLKIRQGLQITSEIKDIDSLMRLSGRMECESPNRHLYEFVGNIRLDGHSTVPLGPDQILLRGAQLRNTQWVHGVVVYTGHDTKLMQNSTRPPLKLSNVERITNFQILLLFGCLLAISLVCSIGQTIWKYQYGNAAWYMDLNYGGAANFGLNFLTFIILFNNLIPISLLVTLEVIKFTQAFFINWDTDMLYEPTNTPAVARTSNLNEELGQVKYIFSDKTGTLTCNVMQFKKCTVAGVAYGHSTQSSEEAGFNDPSLLENLQSNHPTAPVILDFMTMLAICHTAVPERTDDTIVYQAASPDEGALVRAAANLGFVFSGRTPDSVIIQALGAEEKYELLHVLEFTSTRKRMSVIMRTPSGKIRLYCKGADTVVYDRLADSSRYKEITLKHLEQFATEGLRTLCFAVTEISESSYQQWLEVFHRAATALQNRALKLEESYELIEKNLQLLGATAIEDKLQDKVPETIETLMKADIKIWILTGDKQETAINIGHSCKLLTKNMGMLVINEDTLDATRETLSHHCGMLGDALYKENDFALIIDGNTLKYALTFGARQYFLDLALSCKAVICCRVSPLQKSEVVEMVKKQVKVITLAIGDGANDVGMIQTAHVGVGISGNEGLQAANSSDYSIAQFKYLKNLLLVHGAWNYNRVSKCILYCFYKNIVLYIIEIWFAFVNGFSGQILFERWCIGLYNVIFTALPPLTLGIFERSCRKENMLKYPELYKTSQNAMGFNTKVFWAHCLNGLFHSVILFWVPLTAFQHDTVFGNGKTPDYLLLGNMVYTFVVITVCLKAGLETSSWTMFSHIAIWGSISLWVVFFGIYSSLWPLISLAPDMSGEADMMFSSGVFWMGLIFIPVTSLVFDVAYKVVKKVCFKTLVDEVQELEALSKDPGALVHGKSLTERAQLLKNVFKKSTVSMYRSDSMQQNLLHGYAFSQDENGVVSQSEVIRAYDTTKQRTNEW</sequence>
<feature type="domain" description="P-type ATPase A" evidence="24">
    <location>
        <begin position="133"/>
        <end position="196"/>
    </location>
</feature>
<dbReference type="GO" id="GO:0005802">
    <property type="term" value="C:trans-Golgi network"/>
    <property type="evidence" value="ECO:0007669"/>
    <property type="project" value="TreeGrafter"/>
</dbReference>
<evidence type="ECO:0000256" key="21">
    <source>
        <dbReference type="PIRSR" id="PIRSR606539-3"/>
    </source>
</evidence>
<dbReference type="GO" id="GO:0000287">
    <property type="term" value="F:magnesium ion binding"/>
    <property type="evidence" value="ECO:0007669"/>
    <property type="project" value="UniProtKB-UniRule"/>
</dbReference>
<keyword evidence="10 20" id="KW-0547">Nucleotide-binding</keyword>
<keyword evidence="13 22" id="KW-1278">Translocase</keyword>
<feature type="transmembrane region" description="Helical" evidence="22">
    <location>
        <begin position="341"/>
        <end position="365"/>
    </location>
</feature>
<feature type="transmembrane region" description="Helical" evidence="22">
    <location>
        <begin position="996"/>
        <end position="1016"/>
    </location>
</feature>
<evidence type="ECO:0000313" key="28">
    <source>
        <dbReference type="RefSeq" id="XP_014054599.1"/>
    </source>
</evidence>
<dbReference type="GO" id="GO:0016887">
    <property type="term" value="F:ATP hydrolysis activity"/>
    <property type="evidence" value="ECO:0007669"/>
    <property type="project" value="InterPro"/>
</dbReference>
<comment type="catalytic activity">
    <reaction evidence="18">
        <text>a 1,2-diacyl-sn-glycero-3-phospho-L-serine(out) + ATP + H2O = a 1,2-diacyl-sn-glycero-3-phospho-L-serine(in) + ADP + phosphate + H(+)</text>
        <dbReference type="Rhea" id="RHEA:38567"/>
        <dbReference type="ChEBI" id="CHEBI:15377"/>
        <dbReference type="ChEBI" id="CHEBI:15378"/>
        <dbReference type="ChEBI" id="CHEBI:30616"/>
        <dbReference type="ChEBI" id="CHEBI:43474"/>
        <dbReference type="ChEBI" id="CHEBI:57262"/>
        <dbReference type="ChEBI" id="CHEBI:456216"/>
    </reaction>
    <physiologicalReaction direction="left-to-right" evidence="18">
        <dbReference type="Rhea" id="RHEA:38568"/>
    </physiologicalReaction>
</comment>
<feature type="binding site" evidence="20">
    <location>
        <position position="792"/>
    </location>
    <ligand>
        <name>ATP</name>
        <dbReference type="ChEBI" id="CHEBI:30616"/>
    </ligand>
</feature>
<dbReference type="AlphaFoldDB" id="A0A1S3RS90"/>
<evidence type="ECO:0000256" key="13">
    <source>
        <dbReference type="ARBA" id="ARBA00022967"/>
    </source>
</evidence>
<dbReference type="GeneID" id="106604476"/>
<dbReference type="Pfam" id="PF16212">
    <property type="entry name" value="PhoLip_ATPase_C"/>
    <property type="match status" value="1"/>
</dbReference>
<evidence type="ECO:0000256" key="4">
    <source>
        <dbReference type="ARBA" id="ARBA00004555"/>
    </source>
</evidence>
<dbReference type="FunFam" id="3.40.1110.10:FF:000010">
    <property type="entry name" value="Phospholipid-transporting ATPase"/>
    <property type="match status" value="1"/>
</dbReference>
<dbReference type="NCBIfam" id="TIGR01652">
    <property type="entry name" value="ATPase-Plipid"/>
    <property type="match status" value="1"/>
</dbReference>
<dbReference type="InterPro" id="IPR023298">
    <property type="entry name" value="ATPase_P-typ_TM_dom_sf"/>
</dbReference>
<dbReference type="FunFam" id="3.40.50.1000:FF:000010">
    <property type="entry name" value="Phospholipid-transporting ATPase"/>
    <property type="match status" value="1"/>
</dbReference>
<evidence type="ECO:0000256" key="16">
    <source>
        <dbReference type="ARBA" id="ARBA00023136"/>
    </source>
</evidence>
<dbReference type="InterPro" id="IPR018303">
    <property type="entry name" value="ATPase_P-typ_P_site"/>
</dbReference>
<dbReference type="GO" id="GO:0090556">
    <property type="term" value="F:phosphatidylserine floppase activity"/>
    <property type="evidence" value="ECO:0007669"/>
    <property type="project" value="RHEA"/>
</dbReference>
<dbReference type="Proteomes" id="UP001652741">
    <property type="component" value="Chromosome ssa05"/>
</dbReference>
<feature type="binding site" evidence="20">
    <location>
        <position position="559"/>
    </location>
    <ligand>
        <name>ATP</name>
        <dbReference type="ChEBI" id="CHEBI:30616"/>
    </ligand>
</feature>
<dbReference type="GO" id="GO:0045332">
    <property type="term" value="P:phospholipid translocation"/>
    <property type="evidence" value="ECO:0007669"/>
    <property type="project" value="TreeGrafter"/>
</dbReference>
<feature type="binding site" evidence="21">
    <location>
        <position position="792"/>
    </location>
    <ligand>
        <name>Mg(2+)</name>
        <dbReference type="ChEBI" id="CHEBI:18420"/>
    </ligand>
</feature>
<keyword evidence="11 20" id="KW-0067">ATP-binding</keyword>
<dbReference type="Gene3D" id="2.70.150.10">
    <property type="entry name" value="Calcium-transporting ATPase, cytoplasmic transduction domain A"/>
    <property type="match status" value="1"/>
</dbReference>
<keyword evidence="6" id="KW-1003">Cell membrane</keyword>
<reference evidence="28" key="1">
    <citation type="submission" date="2025-08" db="UniProtKB">
        <authorList>
            <consortium name="RefSeq"/>
        </authorList>
    </citation>
    <scope>IDENTIFICATION</scope>
</reference>
<dbReference type="GO" id="GO:0005524">
    <property type="term" value="F:ATP binding"/>
    <property type="evidence" value="ECO:0007669"/>
    <property type="project" value="UniProtKB-UniRule"/>
</dbReference>
<dbReference type="PANTHER" id="PTHR24092:SF221">
    <property type="entry name" value="PHOSPHOLIPID-TRANSPORTING ATPASE IA"/>
    <property type="match status" value="1"/>
</dbReference>
<keyword evidence="8 22" id="KW-0812">Transmembrane</keyword>
<organism evidence="27 28">
    <name type="scientific">Salmo salar</name>
    <name type="common">Atlantic salmon</name>
    <dbReference type="NCBI Taxonomy" id="8030"/>
    <lineage>
        <taxon>Eukaryota</taxon>
        <taxon>Metazoa</taxon>
        <taxon>Chordata</taxon>
        <taxon>Craniata</taxon>
        <taxon>Vertebrata</taxon>
        <taxon>Euteleostomi</taxon>
        <taxon>Actinopterygii</taxon>
        <taxon>Neopterygii</taxon>
        <taxon>Teleostei</taxon>
        <taxon>Protacanthopterygii</taxon>
        <taxon>Salmoniformes</taxon>
        <taxon>Salmonidae</taxon>
        <taxon>Salmoninae</taxon>
        <taxon>Salmo</taxon>
    </lineage>
</organism>
<feature type="transmembrane region" description="Helical" evidence="22">
    <location>
        <begin position="927"/>
        <end position="945"/>
    </location>
</feature>
<evidence type="ECO:0000256" key="5">
    <source>
        <dbReference type="ARBA" id="ARBA00008109"/>
    </source>
</evidence>
<evidence type="ECO:0000256" key="12">
    <source>
        <dbReference type="ARBA" id="ARBA00022842"/>
    </source>
</evidence>
<evidence type="ECO:0000256" key="15">
    <source>
        <dbReference type="ARBA" id="ARBA00023034"/>
    </source>
</evidence>
<comment type="catalytic activity">
    <reaction evidence="17 22">
        <text>ATP + H2O + phospholipidSide 1 = ADP + phosphate + phospholipidSide 2.</text>
        <dbReference type="EC" id="7.6.2.1"/>
    </reaction>
</comment>
<feature type="binding site" evidence="21">
    <location>
        <position position="788"/>
    </location>
    <ligand>
        <name>Mg(2+)</name>
        <dbReference type="ChEBI" id="CHEBI:18420"/>
    </ligand>
</feature>
<dbReference type="PROSITE" id="PS00154">
    <property type="entry name" value="ATPASE_E1_E2"/>
    <property type="match status" value="1"/>
</dbReference>
<feature type="binding site" evidence="20">
    <location>
        <position position="674"/>
    </location>
    <ligand>
        <name>ATP</name>
        <dbReference type="ChEBI" id="CHEBI:30616"/>
    </ligand>
</feature>
<dbReference type="SFLD" id="SFLDF00027">
    <property type="entry name" value="p-type_atpase"/>
    <property type="match status" value="1"/>
</dbReference>
<feature type="domain" description="P-type ATPase C-terminal" evidence="26">
    <location>
        <begin position="814"/>
        <end position="1065"/>
    </location>
</feature>
<evidence type="ECO:0000259" key="24">
    <source>
        <dbReference type="Pfam" id="PF00122"/>
    </source>
</evidence>
<feature type="active site" description="4-aspartylphosphate intermediate" evidence="19">
    <location>
        <position position="411"/>
    </location>
</feature>
<feature type="binding site" evidence="20">
    <location>
        <position position="536"/>
    </location>
    <ligand>
        <name>ATP</name>
        <dbReference type="ChEBI" id="CHEBI:30616"/>
    </ligand>
</feature>
<dbReference type="SUPFAM" id="SSF81653">
    <property type="entry name" value="Calcium ATPase, transduction domain A"/>
    <property type="match status" value="1"/>
</dbReference>
<evidence type="ECO:0000256" key="9">
    <source>
        <dbReference type="ARBA" id="ARBA00022723"/>
    </source>
</evidence>
<dbReference type="PANTHER" id="PTHR24092">
    <property type="entry name" value="PROBABLE PHOSPHOLIPID-TRANSPORTING ATPASE"/>
    <property type="match status" value="1"/>
</dbReference>
<dbReference type="SUPFAM" id="SSF81665">
    <property type="entry name" value="Calcium ATPase, transmembrane domain M"/>
    <property type="match status" value="1"/>
</dbReference>
<feature type="binding site" evidence="21">
    <location>
        <position position="411"/>
    </location>
    <ligand>
        <name>Mg(2+)</name>
        <dbReference type="ChEBI" id="CHEBI:18420"/>
    </ligand>
</feature>
<feature type="binding site" evidence="21">
    <location>
        <position position="413"/>
    </location>
    <ligand>
        <name>Mg(2+)</name>
        <dbReference type="ChEBI" id="CHEBI:18420"/>
    </ligand>
</feature>
<dbReference type="SFLD" id="SFLDG00002">
    <property type="entry name" value="C1.7:_P-type_atpase_like"/>
    <property type="match status" value="1"/>
</dbReference>
<keyword evidence="9 21" id="KW-0479">Metal-binding</keyword>
<evidence type="ECO:0000256" key="19">
    <source>
        <dbReference type="PIRSR" id="PIRSR606539-1"/>
    </source>
</evidence>
<dbReference type="InterPro" id="IPR023299">
    <property type="entry name" value="ATPase_P-typ_cyto_dom_N"/>
</dbReference>
<dbReference type="SFLD" id="SFLDS00003">
    <property type="entry name" value="Haloacid_Dehalogenase"/>
    <property type="match status" value="1"/>
</dbReference>
<evidence type="ECO:0000256" key="17">
    <source>
        <dbReference type="ARBA" id="ARBA00034036"/>
    </source>
</evidence>
<accession>A0A1S3RS90</accession>
<dbReference type="SUPFAM" id="SSF56784">
    <property type="entry name" value="HAD-like"/>
    <property type="match status" value="1"/>
</dbReference>
<dbReference type="InterPro" id="IPR044492">
    <property type="entry name" value="P_typ_ATPase_HD_dom"/>
</dbReference>
<evidence type="ECO:0000256" key="11">
    <source>
        <dbReference type="ARBA" id="ARBA00022840"/>
    </source>
</evidence>
<name>A0A1S3RS90_SALSA</name>
<dbReference type="Bgee" id="ENSSSAG00000006882">
    <property type="expression patterns" value="Expressed in brain and 24 other cell types or tissues"/>
</dbReference>
<feature type="domain" description="P-type ATPase N-terminal" evidence="25">
    <location>
        <begin position="44"/>
        <end position="104"/>
    </location>
</feature>
<dbReference type="Gene3D" id="3.40.50.1000">
    <property type="entry name" value="HAD superfamily/HAD-like"/>
    <property type="match status" value="1"/>
</dbReference>
<evidence type="ECO:0000256" key="2">
    <source>
        <dbReference type="ARBA" id="ARBA00004141"/>
    </source>
</evidence>
<dbReference type="CTD" id="10396"/>
<dbReference type="InterPro" id="IPR001757">
    <property type="entry name" value="P_typ_ATPase"/>
</dbReference>
<feature type="transmembrane region" description="Helical" evidence="22">
    <location>
        <begin position="965"/>
        <end position="984"/>
    </location>
</feature>
<keyword evidence="16 22" id="KW-0472">Membrane</keyword>
<comment type="similarity">
    <text evidence="5 22">Belongs to the cation transport ATPase (P-type) (TC 3.A.3) family. Type IV subfamily.</text>
</comment>
<comment type="subcellular location">
    <subcellularLocation>
        <location evidence="3">Cell membrane</location>
    </subcellularLocation>
    <subcellularLocation>
        <location evidence="4">Golgi apparatus</location>
    </subcellularLocation>
    <subcellularLocation>
        <location evidence="2 22">Membrane</location>
        <topology evidence="2 22">Multi-pass membrane protein</topology>
    </subcellularLocation>
</comment>
<dbReference type="InterPro" id="IPR006539">
    <property type="entry name" value="P-type_ATPase_IV"/>
</dbReference>
<keyword evidence="12 21" id="KW-0460">Magnesium</keyword>
<dbReference type="CDD" id="cd02073">
    <property type="entry name" value="P-type_ATPase_APLT_Dnf-like"/>
    <property type="match status" value="1"/>
</dbReference>
<dbReference type="PRINTS" id="PR00119">
    <property type="entry name" value="CATATPASE"/>
</dbReference>
<feature type="transmembrane region" description="Helical" evidence="22">
    <location>
        <begin position="300"/>
        <end position="321"/>
    </location>
</feature>
<dbReference type="SUPFAM" id="SSF81660">
    <property type="entry name" value="Metal cation-transporting ATPase, ATP-binding domain N"/>
    <property type="match status" value="1"/>
</dbReference>
<dbReference type="GO" id="GO:0005886">
    <property type="term" value="C:plasma membrane"/>
    <property type="evidence" value="ECO:0007669"/>
    <property type="project" value="UniProtKB-SubCell"/>
</dbReference>
<comment type="cofactor">
    <cofactor evidence="1 21">
        <name>Mg(2+)</name>
        <dbReference type="ChEBI" id="CHEBI:18420"/>
    </cofactor>
</comment>
<evidence type="ECO:0000259" key="26">
    <source>
        <dbReference type="Pfam" id="PF16212"/>
    </source>
</evidence>
<keyword evidence="15" id="KW-0333">Golgi apparatus</keyword>
<keyword evidence="7" id="KW-0597">Phosphoprotein</keyword>
<evidence type="ECO:0000256" key="18">
    <source>
        <dbReference type="ARBA" id="ARBA00051303"/>
    </source>
</evidence>
<feature type="binding site" evidence="20">
    <location>
        <position position="495"/>
    </location>
    <ligand>
        <name>ATP</name>
        <dbReference type="ChEBI" id="CHEBI:30616"/>
    </ligand>
</feature>
<evidence type="ECO:0000256" key="20">
    <source>
        <dbReference type="PIRSR" id="PIRSR606539-2"/>
    </source>
</evidence>
<feature type="compositionally biased region" description="Basic and acidic residues" evidence="23">
    <location>
        <begin position="9"/>
        <end position="23"/>
    </location>
</feature>
<evidence type="ECO:0000313" key="27">
    <source>
        <dbReference type="Proteomes" id="UP001652741"/>
    </source>
</evidence>
<protein>
    <recommendedName>
        <fullName evidence="22">Phospholipid-transporting ATPase</fullName>
        <ecNumber evidence="22">7.6.2.1</ecNumber>
    </recommendedName>
</protein>
<evidence type="ECO:0000256" key="8">
    <source>
        <dbReference type="ARBA" id="ARBA00022692"/>
    </source>
</evidence>
<feature type="region of interest" description="Disordered" evidence="23">
    <location>
        <begin position="1"/>
        <end position="29"/>
    </location>
</feature>
<dbReference type="Gene3D" id="3.40.1110.10">
    <property type="entry name" value="Calcium-transporting ATPase, cytoplasmic domain N"/>
    <property type="match status" value="1"/>
</dbReference>
<gene>
    <name evidence="28" type="primary">atp8a1</name>
</gene>
<feature type="binding site" evidence="20">
    <location>
        <position position="791"/>
    </location>
    <ligand>
        <name>ATP</name>
        <dbReference type="ChEBI" id="CHEBI:30616"/>
    </ligand>
</feature>
<evidence type="ECO:0000256" key="14">
    <source>
        <dbReference type="ARBA" id="ARBA00022989"/>
    </source>
</evidence>
<dbReference type="InterPro" id="IPR032631">
    <property type="entry name" value="P-type_ATPase_N"/>
</dbReference>
<evidence type="ECO:0000256" key="1">
    <source>
        <dbReference type="ARBA" id="ARBA00001946"/>
    </source>
</evidence>
<evidence type="ECO:0000256" key="10">
    <source>
        <dbReference type="ARBA" id="ARBA00022741"/>
    </source>
</evidence>
<keyword evidence="14 22" id="KW-1133">Transmembrane helix</keyword>
<feature type="binding site" evidence="20">
    <location>
        <position position="768"/>
    </location>
    <ligand>
        <name>ATP</name>
        <dbReference type="ChEBI" id="CHEBI:30616"/>
    </ligand>
</feature>
<dbReference type="InterPro" id="IPR036412">
    <property type="entry name" value="HAD-like_sf"/>
</dbReference>
<dbReference type="FunFam" id="2.70.150.10:FF:000021">
    <property type="entry name" value="Phospholipid-transporting ATPase"/>
    <property type="match status" value="1"/>
</dbReference>
<dbReference type="InterPro" id="IPR059000">
    <property type="entry name" value="ATPase_P-type_domA"/>
</dbReference>
<evidence type="ECO:0000256" key="23">
    <source>
        <dbReference type="SAM" id="MobiDB-lite"/>
    </source>
</evidence>
<feature type="binding site" evidence="20">
    <location>
        <position position="412"/>
    </location>
    <ligand>
        <name>ATP</name>
        <dbReference type="ChEBI" id="CHEBI:30616"/>
    </ligand>
</feature>
<feature type="transmembrane region" description="Helical" evidence="22">
    <location>
        <begin position="1036"/>
        <end position="1056"/>
    </location>
</feature>
<dbReference type="Pfam" id="PF16209">
    <property type="entry name" value="PhoLip_ATPase_N"/>
    <property type="match status" value="1"/>
</dbReference>
<dbReference type="InterPro" id="IPR023214">
    <property type="entry name" value="HAD_sf"/>
</dbReference>
<dbReference type="EC" id="7.6.2.1" evidence="22"/>
<evidence type="ECO:0000256" key="6">
    <source>
        <dbReference type="ARBA" id="ARBA00022475"/>
    </source>
</evidence>
<evidence type="ECO:0000256" key="7">
    <source>
        <dbReference type="ARBA" id="ARBA00022553"/>
    </source>
</evidence>
<feature type="binding site" evidence="20">
    <location>
        <position position="413"/>
    </location>
    <ligand>
        <name>ATP</name>
        <dbReference type="ChEBI" id="CHEBI:30616"/>
    </ligand>
</feature>
<feature type="binding site" evidence="20">
    <location>
        <position position="411"/>
    </location>
    <ligand>
        <name>ATP</name>
        <dbReference type="ChEBI" id="CHEBI:30616"/>
    </ligand>
</feature>
<feature type="transmembrane region" description="Helical" evidence="22">
    <location>
        <begin position="880"/>
        <end position="898"/>
    </location>
</feature>
<dbReference type="Pfam" id="PF13246">
    <property type="entry name" value="Cation_ATPase"/>
    <property type="match status" value="1"/>
</dbReference>
<dbReference type="InterPro" id="IPR008250">
    <property type="entry name" value="ATPase_P-typ_transduc_dom_A_sf"/>
</dbReference>
<feature type="binding site" evidence="20">
    <location>
        <position position="592"/>
    </location>
    <ligand>
        <name>ATP</name>
        <dbReference type="ChEBI" id="CHEBI:30616"/>
    </ligand>
</feature>
<proteinExistence type="inferred from homology"/>
<evidence type="ECO:0000256" key="3">
    <source>
        <dbReference type="ARBA" id="ARBA00004236"/>
    </source>
</evidence>